<feature type="compositionally biased region" description="Polar residues" evidence="1">
    <location>
        <begin position="33"/>
        <end position="43"/>
    </location>
</feature>
<organism evidence="2 3">
    <name type="scientific">Parelaphostrongylus tenuis</name>
    <name type="common">Meningeal worm</name>
    <dbReference type="NCBI Taxonomy" id="148309"/>
    <lineage>
        <taxon>Eukaryota</taxon>
        <taxon>Metazoa</taxon>
        <taxon>Ecdysozoa</taxon>
        <taxon>Nematoda</taxon>
        <taxon>Chromadorea</taxon>
        <taxon>Rhabditida</taxon>
        <taxon>Rhabditina</taxon>
        <taxon>Rhabditomorpha</taxon>
        <taxon>Strongyloidea</taxon>
        <taxon>Metastrongylidae</taxon>
        <taxon>Parelaphostrongylus</taxon>
    </lineage>
</organism>
<feature type="compositionally biased region" description="Basic and acidic residues" evidence="1">
    <location>
        <begin position="1"/>
        <end position="19"/>
    </location>
</feature>
<name>A0AAD5R7J5_PARTN</name>
<dbReference type="AlphaFoldDB" id="A0AAD5R7J5"/>
<keyword evidence="3" id="KW-1185">Reference proteome</keyword>
<accession>A0AAD5R7J5</accession>
<reference evidence="2" key="1">
    <citation type="submission" date="2021-06" db="EMBL/GenBank/DDBJ databases">
        <title>Parelaphostrongylus tenuis whole genome reference sequence.</title>
        <authorList>
            <person name="Garwood T.J."/>
            <person name="Larsen P.A."/>
            <person name="Fountain-Jones N.M."/>
            <person name="Garbe J.R."/>
            <person name="Macchietto M.G."/>
            <person name="Kania S.A."/>
            <person name="Gerhold R.W."/>
            <person name="Richards J.E."/>
            <person name="Wolf T.M."/>
        </authorList>
    </citation>
    <scope>NUCLEOTIDE SEQUENCE</scope>
    <source>
        <strain evidence="2">MNPRO001-30</strain>
        <tissue evidence="2">Meninges</tissue>
    </source>
</reference>
<sequence>MDRVDHPPRGRTTMGDRLKSSASKKMKRVDSSAEPNFNDNSTLQIPPHKKIAVDKLDKLLSSLTFRTLERLKIWSVVHSQVHGVPDFILMFAAAYFGGAF</sequence>
<feature type="region of interest" description="Disordered" evidence="1">
    <location>
        <begin position="1"/>
        <end position="43"/>
    </location>
</feature>
<evidence type="ECO:0000313" key="2">
    <source>
        <dbReference type="EMBL" id="KAJ1370848.1"/>
    </source>
</evidence>
<proteinExistence type="predicted"/>
<gene>
    <name evidence="2" type="ORF">KIN20_032662</name>
</gene>
<comment type="caution">
    <text evidence="2">The sequence shown here is derived from an EMBL/GenBank/DDBJ whole genome shotgun (WGS) entry which is preliminary data.</text>
</comment>
<dbReference type="EMBL" id="JAHQIW010006866">
    <property type="protein sequence ID" value="KAJ1370848.1"/>
    <property type="molecule type" value="Genomic_DNA"/>
</dbReference>
<evidence type="ECO:0000256" key="1">
    <source>
        <dbReference type="SAM" id="MobiDB-lite"/>
    </source>
</evidence>
<dbReference type="Proteomes" id="UP001196413">
    <property type="component" value="Unassembled WGS sequence"/>
</dbReference>
<protein>
    <submittedName>
        <fullName evidence="2">Uncharacterized protein</fullName>
    </submittedName>
</protein>
<evidence type="ECO:0000313" key="3">
    <source>
        <dbReference type="Proteomes" id="UP001196413"/>
    </source>
</evidence>